<dbReference type="CDD" id="cd07716">
    <property type="entry name" value="RNaseZ_short-form-like_MBL-fold"/>
    <property type="match status" value="1"/>
</dbReference>
<dbReference type="SUPFAM" id="SSF56281">
    <property type="entry name" value="Metallo-hydrolase/oxidoreductase"/>
    <property type="match status" value="1"/>
</dbReference>
<dbReference type="GO" id="GO:0042781">
    <property type="term" value="F:3'-tRNA processing endoribonuclease activity"/>
    <property type="evidence" value="ECO:0007669"/>
    <property type="project" value="TreeGrafter"/>
</dbReference>
<dbReference type="InterPro" id="IPR036866">
    <property type="entry name" value="RibonucZ/Hydroxyglut_hydro"/>
</dbReference>
<keyword evidence="2" id="KW-0378">Hydrolase</keyword>
<sequence>MKLTVLGCWGAYPEAGEATSGYLLQTGRHKVLLDCGSGVLANLWKHVSHEQIDAVFISHFHHDHTADLGCLLYASKFAFAFKKRTKPLPVYASNQPGRFKELTFGEYSNGIEIKPDAVLNLDGLKISFAPTVHDAYNLAMKFEYAGKVLVYTGDLGPASDLSRFEGGADLLITESSLYAHETGLFQGHLTSVEAASLAKQLGAKALLLSHFPHIGETANLAAEASRCYAGKIYLAKTNLTVEF</sequence>
<feature type="domain" description="Metallo-beta-lactamase" evidence="1">
    <location>
        <begin position="18"/>
        <end position="210"/>
    </location>
</feature>
<protein>
    <submittedName>
        <fullName evidence="2">MBL fold metallo-hydrolase</fullName>
    </submittedName>
</protein>
<dbReference type="SMART" id="SM00849">
    <property type="entry name" value="Lactamase_B"/>
    <property type="match status" value="1"/>
</dbReference>
<dbReference type="Gene3D" id="3.60.15.10">
    <property type="entry name" value="Ribonuclease Z/Hydroxyacylglutathione hydrolase-like"/>
    <property type="match status" value="1"/>
</dbReference>
<name>A0A857DJT1_9FIRM</name>
<evidence type="ECO:0000313" key="2">
    <source>
        <dbReference type="EMBL" id="QHA00752.1"/>
    </source>
</evidence>
<accession>A0A857DJT1</accession>
<evidence type="ECO:0000313" key="3">
    <source>
        <dbReference type="Proteomes" id="UP000430508"/>
    </source>
</evidence>
<dbReference type="AlphaFoldDB" id="A0A857DJT1"/>
<evidence type="ECO:0000259" key="1">
    <source>
        <dbReference type="SMART" id="SM00849"/>
    </source>
</evidence>
<dbReference type="InterPro" id="IPR001279">
    <property type="entry name" value="Metallo-B-lactamas"/>
</dbReference>
<gene>
    <name evidence="2" type="ORF">GQ588_08955</name>
</gene>
<reference evidence="2 3" key="1">
    <citation type="submission" date="2019-12" db="EMBL/GenBank/DDBJ databases">
        <title>Sequence classification of anaerobic respiratory reductive dehalogenases: First we see many, then we see few.</title>
        <authorList>
            <person name="Molenda O."/>
            <person name="Puentes Jacome L.A."/>
            <person name="Cao X."/>
            <person name="Nesbo C.L."/>
            <person name="Tang S."/>
            <person name="Morson N."/>
            <person name="Patron J."/>
            <person name="Lomheim L."/>
            <person name="Wishart D.S."/>
            <person name="Edwards E.A."/>
        </authorList>
    </citation>
    <scope>NUCLEOTIDE SEQUENCE [LARGE SCALE GENOMIC DNA]</scope>
    <source>
        <strain evidence="2 3">12DCA</strain>
    </source>
</reference>
<dbReference type="EMBL" id="CP046996">
    <property type="protein sequence ID" value="QHA00752.1"/>
    <property type="molecule type" value="Genomic_DNA"/>
</dbReference>
<dbReference type="Proteomes" id="UP000430508">
    <property type="component" value="Chromosome"/>
</dbReference>
<dbReference type="RefSeq" id="WP_019225946.1">
    <property type="nucleotide sequence ID" value="NZ_CP046996.1"/>
</dbReference>
<dbReference type="PANTHER" id="PTHR46018:SF4">
    <property type="entry name" value="METALLO-HYDROLASE YHFI-RELATED"/>
    <property type="match status" value="1"/>
</dbReference>
<proteinExistence type="predicted"/>
<dbReference type="PANTHER" id="PTHR46018">
    <property type="entry name" value="ZINC PHOSPHODIESTERASE ELAC PROTEIN 1"/>
    <property type="match status" value="1"/>
</dbReference>
<organism evidence="2 3">
    <name type="scientific">Dehalobacter restrictus</name>
    <dbReference type="NCBI Taxonomy" id="55583"/>
    <lineage>
        <taxon>Bacteria</taxon>
        <taxon>Bacillati</taxon>
        <taxon>Bacillota</taxon>
        <taxon>Clostridia</taxon>
        <taxon>Eubacteriales</taxon>
        <taxon>Desulfitobacteriaceae</taxon>
        <taxon>Dehalobacter</taxon>
    </lineage>
</organism>
<dbReference type="Pfam" id="PF12706">
    <property type="entry name" value="Lactamase_B_2"/>
    <property type="match status" value="1"/>
</dbReference>